<reference evidence="2" key="1">
    <citation type="journal article" date="2019" name="Int. J. Syst. Evol. Microbiol.">
        <title>The Global Catalogue of Microorganisms (GCM) 10K type strain sequencing project: providing services to taxonomists for standard genome sequencing and annotation.</title>
        <authorList>
            <consortium name="The Broad Institute Genomics Platform"/>
            <consortium name="The Broad Institute Genome Sequencing Center for Infectious Disease"/>
            <person name="Wu L."/>
            <person name="Ma J."/>
        </authorList>
    </citation>
    <scope>NUCLEOTIDE SEQUENCE [LARGE SCALE GENOMIC DNA]</scope>
    <source>
        <strain evidence="2">CCM 8681</strain>
    </source>
</reference>
<keyword evidence="2" id="KW-1185">Reference proteome</keyword>
<dbReference type="EMBL" id="BMDQ01000001">
    <property type="protein sequence ID" value="GGI56099.1"/>
    <property type="molecule type" value="Genomic_DNA"/>
</dbReference>
<evidence type="ECO:0000313" key="2">
    <source>
        <dbReference type="Proteomes" id="UP000624701"/>
    </source>
</evidence>
<accession>A0ABQ2BUK0</accession>
<dbReference type="Gene3D" id="1.10.390.10">
    <property type="entry name" value="Neutral Protease Domain 2"/>
    <property type="match status" value="1"/>
</dbReference>
<sequence>MNRLIIAFIICGFLSSCNKSPNYNINYVVSPVYEETSNLLKVKTSFQPNAIGETILLFQDEAWGQDSLHNVIKDVKLISEKGEIKANRDSGWYSIKHPKNLDILEVEYTIKQDSEGELTTWDTYRPIIQKEYFHLFSHNFFMLPKHIIKDSEDNFNVSIKWKDFPKDYHLANSFAIPKEYQEIENTSEEEFHTAVFVGGDFRVHNIDVNNNNIAFIIRGNWEVFKDSTMVDILKSTVSAQRDFWQDHSQDYFAVTMIPTVQERGSSFQGSGLTNSFATNASNNKYLDIEGLVYLFNHELQHNWTGHVIKNDDEEKQYWFSEGFTEYYTLKNIAKAKIYDLDESYFIKKFNEFVRELYTSPVKEMPNSELTYETFWSGKEGVQKLPYRRGAIFAFYLDNKIRKDTNGEKSLDDLLLNFKEDALKNDQKINHDYFIKTANKYLKEDLKSFFDKHVEDGQLFSLEEIYKAFDFEFDSKTKAYDLGFDFSEDRSSISSIDINSEAYKSGLRKGDVFKSISYYHNSTDYKAEFIVLRNKKEIEISYYPAKEIDLPQLKDNIHNKSRLDF</sequence>
<dbReference type="Proteomes" id="UP000624701">
    <property type="component" value="Unassembled WGS sequence"/>
</dbReference>
<evidence type="ECO:0000313" key="1">
    <source>
        <dbReference type="EMBL" id="GGI56099.1"/>
    </source>
</evidence>
<dbReference type="RefSeq" id="WP_188373033.1">
    <property type="nucleotide sequence ID" value="NZ_BMDQ01000001.1"/>
</dbReference>
<proteinExistence type="predicted"/>
<protein>
    <recommendedName>
        <fullName evidence="3">Peptidase M1 membrane alanine aminopeptidase domain-containing protein</fullName>
    </recommendedName>
</protein>
<comment type="caution">
    <text evidence="1">The sequence shown here is derived from an EMBL/GenBank/DDBJ whole genome shotgun (WGS) entry which is preliminary data.</text>
</comment>
<organism evidence="1 2">
    <name type="scientific">Winogradskyella haliclonae</name>
    <dbReference type="NCBI Taxonomy" id="2048558"/>
    <lineage>
        <taxon>Bacteria</taxon>
        <taxon>Pseudomonadati</taxon>
        <taxon>Bacteroidota</taxon>
        <taxon>Flavobacteriia</taxon>
        <taxon>Flavobacteriales</taxon>
        <taxon>Flavobacteriaceae</taxon>
        <taxon>Winogradskyella</taxon>
    </lineage>
</organism>
<evidence type="ECO:0008006" key="3">
    <source>
        <dbReference type="Google" id="ProtNLM"/>
    </source>
</evidence>
<dbReference type="SUPFAM" id="SSF55486">
    <property type="entry name" value="Metalloproteases ('zincins'), catalytic domain"/>
    <property type="match status" value="1"/>
</dbReference>
<name>A0ABQ2BUK0_9FLAO</name>
<gene>
    <name evidence="1" type="ORF">GCM10011444_04080</name>
</gene>
<dbReference type="InterPro" id="IPR027268">
    <property type="entry name" value="Peptidase_M4/M1_CTD_sf"/>
</dbReference>
<dbReference type="PROSITE" id="PS51257">
    <property type="entry name" value="PROKAR_LIPOPROTEIN"/>
    <property type="match status" value="1"/>
</dbReference>